<dbReference type="InterPro" id="IPR037519">
    <property type="entry name" value="LITAF_fam"/>
</dbReference>
<evidence type="ECO:0000256" key="7">
    <source>
        <dbReference type="ARBA" id="ARBA00023136"/>
    </source>
</evidence>
<dbReference type="SMART" id="SM00714">
    <property type="entry name" value="LITAF"/>
    <property type="match status" value="1"/>
</dbReference>
<evidence type="ECO:0000256" key="8">
    <source>
        <dbReference type="SAM" id="MobiDB-lite"/>
    </source>
</evidence>
<evidence type="ECO:0000313" key="11">
    <source>
        <dbReference type="Proteomes" id="UP001152799"/>
    </source>
</evidence>
<keyword evidence="5" id="KW-0479">Metal-binding</keyword>
<comment type="similarity">
    <text evidence="4">Belongs to the CDIP1/LITAF family.</text>
</comment>
<dbReference type="EMBL" id="OU892282">
    <property type="protein sequence ID" value="CAG9770576.1"/>
    <property type="molecule type" value="Genomic_DNA"/>
</dbReference>
<feature type="compositionally biased region" description="Pro residues" evidence="8">
    <location>
        <begin position="20"/>
        <end position="53"/>
    </location>
</feature>
<feature type="region of interest" description="Disordered" evidence="8">
    <location>
        <begin position="20"/>
        <end position="56"/>
    </location>
</feature>
<feature type="domain" description="LITAF" evidence="9">
    <location>
        <begin position="73"/>
        <end position="141"/>
    </location>
</feature>
<proteinExistence type="inferred from homology"/>
<evidence type="ECO:0000256" key="4">
    <source>
        <dbReference type="ARBA" id="ARBA00005975"/>
    </source>
</evidence>
<reference evidence="10" key="1">
    <citation type="submission" date="2022-01" db="EMBL/GenBank/DDBJ databases">
        <authorList>
            <person name="King R."/>
        </authorList>
    </citation>
    <scope>NUCLEOTIDE SEQUENCE</scope>
</reference>
<keyword evidence="6" id="KW-0862">Zinc</keyword>
<dbReference type="InterPro" id="IPR006629">
    <property type="entry name" value="LITAF"/>
</dbReference>
<protein>
    <recommendedName>
        <fullName evidence="9">LITAF domain-containing protein</fullName>
    </recommendedName>
</protein>
<dbReference type="PANTHER" id="PTHR23292">
    <property type="entry name" value="LIPOPOLYSACCHARIDE-INDUCED TUMOR NECROSIS FACTOR-ALPHA FACTOR"/>
    <property type="match status" value="1"/>
</dbReference>
<keyword evidence="11" id="KW-1185">Reference proteome</keyword>
<evidence type="ECO:0000256" key="3">
    <source>
        <dbReference type="ARBA" id="ARBA00004630"/>
    </source>
</evidence>
<name>A0A9N9MUX8_9CUCU</name>
<evidence type="ECO:0000256" key="1">
    <source>
        <dbReference type="ARBA" id="ARBA00004414"/>
    </source>
</evidence>
<sequence length="141" mass="15328">MSKEAPPPYEGYGAPAPGFYPPGAYPQLPPQHMGPPPPHHMGPPPQHMGPPPTQEHTVIVTTTTQPVMVGPDPMRTSCPHCHASITSAIETEPNTKTHLFALLLCVFGCWPCCCLPYCMDSCQSKKHFCPNCRAYLGTFSD</sequence>
<evidence type="ECO:0000313" key="10">
    <source>
        <dbReference type="EMBL" id="CAG9770576.1"/>
    </source>
</evidence>
<dbReference type="Pfam" id="PF10601">
    <property type="entry name" value="zf-LITAF-like"/>
    <property type="match status" value="1"/>
</dbReference>
<dbReference type="PANTHER" id="PTHR23292:SF14">
    <property type="entry name" value="FI16615P1-RELATED"/>
    <property type="match status" value="1"/>
</dbReference>
<accession>A0A9N9MUX8</accession>
<dbReference type="Proteomes" id="UP001152799">
    <property type="component" value="Chromosome 6"/>
</dbReference>
<dbReference type="OrthoDB" id="5599753at2759"/>
<dbReference type="GO" id="GO:0005765">
    <property type="term" value="C:lysosomal membrane"/>
    <property type="evidence" value="ECO:0007669"/>
    <property type="project" value="UniProtKB-SubCell"/>
</dbReference>
<evidence type="ECO:0000259" key="9">
    <source>
        <dbReference type="SMART" id="SM00714"/>
    </source>
</evidence>
<evidence type="ECO:0000256" key="2">
    <source>
        <dbReference type="ARBA" id="ARBA00004481"/>
    </source>
</evidence>
<comment type="subcellular location">
    <subcellularLocation>
        <location evidence="2">Endosome membrane</location>
        <topology evidence="2">Peripheral membrane protein</topology>
    </subcellularLocation>
    <subcellularLocation>
        <location evidence="1">Late endosome membrane</location>
    </subcellularLocation>
    <subcellularLocation>
        <location evidence="3">Lysosome membrane</location>
        <topology evidence="3">Peripheral membrane protein</topology>
        <orientation evidence="3">Cytoplasmic side</orientation>
    </subcellularLocation>
</comment>
<dbReference type="GO" id="GO:0031902">
    <property type="term" value="C:late endosome membrane"/>
    <property type="evidence" value="ECO:0007669"/>
    <property type="project" value="UniProtKB-SubCell"/>
</dbReference>
<dbReference type="AlphaFoldDB" id="A0A9N9MUX8"/>
<gene>
    <name evidence="10" type="ORF">CEUTPL_LOCUS11028</name>
</gene>
<organism evidence="10 11">
    <name type="scientific">Ceutorhynchus assimilis</name>
    <name type="common">cabbage seed weevil</name>
    <dbReference type="NCBI Taxonomy" id="467358"/>
    <lineage>
        <taxon>Eukaryota</taxon>
        <taxon>Metazoa</taxon>
        <taxon>Ecdysozoa</taxon>
        <taxon>Arthropoda</taxon>
        <taxon>Hexapoda</taxon>
        <taxon>Insecta</taxon>
        <taxon>Pterygota</taxon>
        <taxon>Neoptera</taxon>
        <taxon>Endopterygota</taxon>
        <taxon>Coleoptera</taxon>
        <taxon>Polyphaga</taxon>
        <taxon>Cucujiformia</taxon>
        <taxon>Curculionidae</taxon>
        <taxon>Ceutorhynchinae</taxon>
        <taxon>Ceutorhynchus</taxon>
    </lineage>
</organism>
<evidence type="ECO:0000256" key="6">
    <source>
        <dbReference type="ARBA" id="ARBA00022833"/>
    </source>
</evidence>
<keyword evidence="7" id="KW-0472">Membrane</keyword>
<evidence type="ECO:0000256" key="5">
    <source>
        <dbReference type="ARBA" id="ARBA00022723"/>
    </source>
</evidence>
<dbReference type="GO" id="GO:0008270">
    <property type="term" value="F:zinc ion binding"/>
    <property type="evidence" value="ECO:0007669"/>
    <property type="project" value="TreeGrafter"/>
</dbReference>